<gene>
    <name evidence="1" type="ORF">O0955_13185</name>
</gene>
<dbReference type="EMBL" id="JAPWGM010000004">
    <property type="protein sequence ID" value="MCZ4244960.1"/>
    <property type="molecule type" value="Genomic_DNA"/>
</dbReference>
<organism evidence="1 2">
    <name type="scientific">Pedobacter punctiformis</name>
    <dbReference type="NCBI Taxonomy" id="3004097"/>
    <lineage>
        <taxon>Bacteria</taxon>
        <taxon>Pseudomonadati</taxon>
        <taxon>Bacteroidota</taxon>
        <taxon>Sphingobacteriia</taxon>
        <taxon>Sphingobacteriales</taxon>
        <taxon>Sphingobacteriaceae</taxon>
        <taxon>Pedobacter</taxon>
    </lineage>
</organism>
<accession>A0ABT4LAM7</accession>
<protein>
    <submittedName>
        <fullName evidence="1">Uncharacterized protein</fullName>
    </submittedName>
</protein>
<dbReference type="Proteomes" id="UP001144347">
    <property type="component" value="Unassembled WGS sequence"/>
</dbReference>
<evidence type="ECO:0000313" key="2">
    <source>
        <dbReference type="Proteomes" id="UP001144347"/>
    </source>
</evidence>
<name>A0ABT4LAM7_9SPHI</name>
<keyword evidence="2" id="KW-1185">Reference proteome</keyword>
<sequence length="79" mass="8780">MKNLNQFKSTIKSLFPSDKISFKSKGNGTAFGVDGEIYIASIKKDWSYEIPNNIYSQLVKLGCTTGSVNNIVKVNFINN</sequence>
<comment type="caution">
    <text evidence="1">The sequence shown here is derived from an EMBL/GenBank/DDBJ whole genome shotgun (WGS) entry which is preliminary data.</text>
</comment>
<reference evidence="1" key="1">
    <citation type="submission" date="2022-12" db="EMBL/GenBank/DDBJ databases">
        <title>Genome sequence of HCMS5-2.</title>
        <authorList>
            <person name="Woo H."/>
        </authorList>
    </citation>
    <scope>NUCLEOTIDE SEQUENCE</scope>
    <source>
        <strain evidence="1">HCMS5-2</strain>
    </source>
</reference>
<dbReference type="RefSeq" id="WP_269428013.1">
    <property type="nucleotide sequence ID" value="NZ_JAPWGM010000004.1"/>
</dbReference>
<proteinExistence type="predicted"/>
<evidence type="ECO:0000313" key="1">
    <source>
        <dbReference type="EMBL" id="MCZ4244960.1"/>
    </source>
</evidence>